<evidence type="ECO:0000313" key="2">
    <source>
        <dbReference type="Proteomes" id="UP001374584"/>
    </source>
</evidence>
<dbReference type="EMBL" id="JAYMYR010000002">
    <property type="protein sequence ID" value="KAK7377235.1"/>
    <property type="molecule type" value="Genomic_DNA"/>
</dbReference>
<gene>
    <name evidence="1" type="ORF">VNO80_02657</name>
</gene>
<reference evidence="1 2" key="1">
    <citation type="submission" date="2024-01" db="EMBL/GenBank/DDBJ databases">
        <title>The genomes of 5 underutilized Papilionoideae crops provide insights into root nodulation and disease resistanc.</title>
        <authorList>
            <person name="Jiang F."/>
        </authorList>
    </citation>
    <scope>NUCLEOTIDE SEQUENCE [LARGE SCALE GENOMIC DNA]</scope>
    <source>
        <strain evidence="1">JINMINGXINNONG_FW02</strain>
        <tissue evidence="1">Leaves</tissue>
    </source>
</reference>
<dbReference type="Proteomes" id="UP001374584">
    <property type="component" value="Unassembled WGS sequence"/>
</dbReference>
<proteinExistence type="predicted"/>
<evidence type="ECO:0000313" key="1">
    <source>
        <dbReference type="EMBL" id="KAK7377235.1"/>
    </source>
</evidence>
<protein>
    <submittedName>
        <fullName evidence="1">Uncharacterized protein</fullName>
    </submittedName>
</protein>
<name>A0AAN9NQ29_PHACN</name>
<dbReference type="AlphaFoldDB" id="A0AAN9NQ29"/>
<organism evidence="1 2">
    <name type="scientific">Phaseolus coccineus</name>
    <name type="common">Scarlet runner bean</name>
    <name type="synonym">Phaseolus multiflorus</name>
    <dbReference type="NCBI Taxonomy" id="3886"/>
    <lineage>
        <taxon>Eukaryota</taxon>
        <taxon>Viridiplantae</taxon>
        <taxon>Streptophyta</taxon>
        <taxon>Embryophyta</taxon>
        <taxon>Tracheophyta</taxon>
        <taxon>Spermatophyta</taxon>
        <taxon>Magnoliopsida</taxon>
        <taxon>eudicotyledons</taxon>
        <taxon>Gunneridae</taxon>
        <taxon>Pentapetalae</taxon>
        <taxon>rosids</taxon>
        <taxon>fabids</taxon>
        <taxon>Fabales</taxon>
        <taxon>Fabaceae</taxon>
        <taxon>Papilionoideae</taxon>
        <taxon>50 kb inversion clade</taxon>
        <taxon>NPAAA clade</taxon>
        <taxon>indigoferoid/millettioid clade</taxon>
        <taxon>Phaseoleae</taxon>
        <taxon>Phaseolus</taxon>
    </lineage>
</organism>
<comment type="caution">
    <text evidence="1">The sequence shown here is derived from an EMBL/GenBank/DDBJ whole genome shotgun (WGS) entry which is preliminary data.</text>
</comment>
<accession>A0AAN9NQ29</accession>
<keyword evidence="2" id="KW-1185">Reference proteome</keyword>
<sequence>MGGLLEKRLASELSKMTLEEALTLARAFSHHLTLMGIAETQHSEETLFLLAVMVSERCQDVRVSKSPKASKIQRQPTSHGDFVCQTQSTVSKNLRRNLHQIGQAKCASLIVNHHKVTNTP</sequence>